<dbReference type="Proteomes" id="UP000003327">
    <property type="component" value="Unassembled WGS sequence"/>
</dbReference>
<keyword evidence="1" id="KW-0732">Signal</keyword>
<comment type="caution">
    <text evidence="2">The sequence shown here is derived from an EMBL/GenBank/DDBJ whole genome shotgun (WGS) entry which is preliminary data.</text>
</comment>
<dbReference type="eggNOG" id="ENOG503460T">
    <property type="taxonomic scope" value="Bacteria"/>
</dbReference>
<evidence type="ECO:0000313" key="3">
    <source>
        <dbReference type="Proteomes" id="UP000003327"/>
    </source>
</evidence>
<accession>C9MTK5</accession>
<dbReference type="STRING" id="649761.HMPREF0973_02983"/>
<sequence>MNSKFFVIVFLLSLFFAETFAQDNIPNNILLDKTCNVKYNKRNDSTLVMTVSINGHAYKDSFLFVEGVPYSKYLPKYFGRYKKSLIFINGESVNYRRLTVYELNGCKIRKGVYEMELCSNRNSSVEYYLFFYNNQPIKIISSLDKTLYKPLRLSVEIESDKISTIESCKGKFKIRMVKGKCYSLK</sequence>
<evidence type="ECO:0000313" key="2">
    <source>
        <dbReference type="EMBL" id="EEX17112.1"/>
    </source>
</evidence>
<feature type="signal peptide" evidence="1">
    <location>
        <begin position="1"/>
        <end position="21"/>
    </location>
</feature>
<protein>
    <submittedName>
        <fullName evidence="2">Uncharacterized protein</fullName>
    </submittedName>
</protein>
<dbReference type="RefSeq" id="WP_004384665.1">
    <property type="nucleotide sequence ID" value="NZ_GG698719.1"/>
</dbReference>
<dbReference type="HOGENOM" id="CLU_1460064_0_0_10"/>
<keyword evidence="3" id="KW-1185">Reference proteome</keyword>
<organism evidence="2 3">
    <name type="scientific">Prevotella veroralis F0319</name>
    <dbReference type="NCBI Taxonomy" id="649761"/>
    <lineage>
        <taxon>Bacteria</taxon>
        <taxon>Pseudomonadati</taxon>
        <taxon>Bacteroidota</taxon>
        <taxon>Bacteroidia</taxon>
        <taxon>Bacteroidales</taxon>
        <taxon>Prevotellaceae</taxon>
        <taxon>Prevotella</taxon>
    </lineage>
</organism>
<dbReference type="AlphaFoldDB" id="C9MTK5"/>
<proteinExistence type="predicted"/>
<gene>
    <name evidence="2" type="ORF">HMPREF0973_02983</name>
</gene>
<dbReference type="EMBL" id="ACVA01000076">
    <property type="protein sequence ID" value="EEX17112.1"/>
    <property type="molecule type" value="Genomic_DNA"/>
</dbReference>
<feature type="chain" id="PRO_5002998113" evidence="1">
    <location>
        <begin position="22"/>
        <end position="185"/>
    </location>
</feature>
<name>C9MTK5_9BACT</name>
<reference evidence="2 3" key="1">
    <citation type="submission" date="2009-09" db="EMBL/GenBank/DDBJ databases">
        <authorList>
            <person name="Weinstock G."/>
            <person name="Sodergren E."/>
            <person name="Clifton S."/>
            <person name="Fulton L."/>
            <person name="Fulton B."/>
            <person name="Courtney L."/>
            <person name="Fronick C."/>
            <person name="Harrison M."/>
            <person name="Strong C."/>
            <person name="Farmer C."/>
            <person name="Delahaunty K."/>
            <person name="Markovic C."/>
            <person name="Hall O."/>
            <person name="Minx P."/>
            <person name="Tomlinson C."/>
            <person name="Mitreva M."/>
            <person name="Nelson J."/>
            <person name="Hou S."/>
            <person name="Wollam A."/>
            <person name="Pepin K.H."/>
            <person name="Johnson M."/>
            <person name="Bhonagiri V."/>
            <person name="Nash W.E."/>
            <person name="Warren W."/>
            <person name="Chinwalla A."/>
            <person name="Mardis E.R."/>
            <person name="Wilson R.K."/>
        </authorList>
    </citation>
    <scope>NUCLEOTIDE SEQUENCE [LARGE SCALE GENOMIC DNA]</scope>
    <source>
        <strain evidence="2 3">F0319</strain>
    </source>
</reference>
<evidence type="ECO:0000256" key="1">
    <source>
        <dbReference type="SAM" id="SignalP"/>
    </source>
</evidence>